<dbReference type="AlphaFoldDB" id="A0A1R4LTY1"/>
<dbReference type="Proteomes" id="UP000188276">
    <property type="component" value="Unassembled WGS sequence"/>
</dbReference>
<evidence type="ECO:0000256" key="7">
    <source>
        <dbReference type="PIRSR" id="PIRSR600841-2"/>
    </source>
</evidence>
<evidence type="ECO:0000256" key="6">
    <source>
        <dbReference type="PIRSR" id="PIRSR600841-1"/>
    </source>
</evidence>
<dbReference type="InterPro" id="IPR000841">
    <property type="entry name" value="Pept_M23A_Blytic"/>
</dbReference>
<dbReference type="InterPro" id="IPR016047">
    <property type="entry name" value="M23ase_b-sheet_dom"/>
</dbReference>
<dbReference type="PRINTS" id="PR00933">
    <property type="entry name" value="BLYTICPTASE"/>
</dbReference>
<proteinExistence type="predicted"/>
<dbReference type="InterPro" id="IPR050570">
    <property type="entry name" value="Cell_wall_metabolism_enzyme"/>
</dbReference>
<dbReference type="GO" id="GO:0046872">
    <property type="term" value="F:metal ion binding"/>
    <property type="evidence" value="ECO:0007669"/>
    <property type="project" value="UniProtKB-KW"/>
</dbReference>
<feature type="domain" description="M23ase beta-sheet core" evidence="10">
    <location>
        <begin position="246"/>
        <end position="327"/>
    </location>
</feature>
<evidence type="ECO:0000256" key="3">
    <source>
        <dbReference type="ARBA" id="ARBA00022801"/>
    </source>
</evidence>
<keyword evidence="12" id="KW-1185">Reference proteome</keyword>
<sequence length="377" mass="42961">MFNKKYMYFGLVLLGISSGAMAHSLYPNITPHEIPQAKLINSELPNILIGDNEFVYQPHFRPFDIDSFFANTQPSWQARKEALKHWAGATGVDPRILLTTLMIVHPKQIPTADEIKAVANQLSQHFYYYDSRKSLVQENYNAATLAIAQQLPTLTDWNNWQRQYEQWFGPILPTQQAQPQVKPAAPALSLAPSLADANRDLGVIQWPWMQGYSWKPNGPHSHTGDGYPLSSIDVSYNWPDWGAPTYSVTAAHDGYVTVMSRCQVRVTNPNGWETNYYHMDWIQVENDQWVTRDTELGIYANQRSTALCEGGSSTGPHLHFSLLYRGRFQSLQGVQLGPYKIQVGRHNYDSDCNYSWLYDTRNGRKVCLYQSVDNPPL</sequence>
<protein>
    <submittedName>
        <fullName evidence="11">Protease LasA</fullName>
        <ecNumber evidence="11">3.4.24.-</ecNumber>
    </submittedName>
</protein>
<accession>A0A1R4LTY1</accession>
<evidence type="ECO:0000256" key="1">
    <source>
        <dbReference type="ARBA" id="ARBA00022670"/>
    </source>
</evidence>
<dbReference type="SUPFAM" id="SSF51261">
    <property type="entry name" value="Duplicated hybrid motif"/>
    <property type="match status" value="1"/>
</dbReference>
<feature type="disulfide bond" evidence="8">
    <location>
        <begin position="352"/>
        <end position="367"/>
    </location>
</feature>
<feature type="binding site" evidence="7">
    <location>
        <position position="233"/>
    </location>
    <ligand>
        <name>Zn(2+)</name>
        <dbReference type="ChEBI" id="CHEBI:29105"/>
    </ligand>
</feature>
<organism evidence="11 12">
    <name type="scientific">Vibrio ruber (strain DSM 16370 / JCM 11486 / BCRC 17186 / CECT 7878 / LMG 23124 / VR1)</name>
    <dbReference type="NCBI Taxonomy" id="1123498"/>
    <lineage>
        <taxon>Bacteria</taxon>
        <taxon>Pseudomonadati</taxon>
        <taxon>Pseudomonadota</taxon>
        <taxon>Gammaproteobacteria</taxon>
        <taxon>Vibrionales</taxon>
        <taxon>Vibrionaceae</taxon>
        <taxon>Vibrio</taxon>
    </lineage>
</organism>
<evidence type="ECO:0000256" key="2">
    <source>
        <dbReference type="ARBA" id="ARBA00022723"/>
    </source>
</evidence>
<dbReference type="Pfam" id="PF01551">
    <property type="entry name" value="Peptidase_M23"/>
    <property type="match status" value="1"/>
</dbReference>
<keyword evidence="4 7" id="KW-0862">Zinc</keyword>
<dbReference type="Gene3D" id="2.70.70.10">
    <property type="entry name" value="Glucose Permease (Domain IIA)"/>
    <property type="match status" value="1"/>
</dbReference>
<keyword evidence="8" id="KW-1015">Disulfide bond</keyword>
<evidence type="ECO:0000259" key="10">
    <source>
        <dbReference type="Pfam" id="PF01551"/>
    </source>
</evidence>
<feature type="active site" description="Proton donor/acceptor" evidence="6">
    <location>
        <position position="317"/>
    </location>
</feature>
<comment type="cofactor">
    <cofactor evidence="7">
        <name>Zn(2+)</name>
        <dbReference type="ChEBI" id="CHEBI:29105"/>
    </cofactor>
    <text evidence="7">Binds 1 zinc ion per subunit.</text>
</comment>
<dbReference type="CDD" id="cd12797">
    <property type="entry name" value="M23_peptidase"/>
    <property type="match status" value="1"/>
</dbReference>
<feature type="signal peptide" evidence="9">
    <location>
        <begin position="1"/>
        <end position="22"/>
    </location>
</feature>
<dbReference type="EMBL" id="FULE01000077">
    <property type="protein sequence ID" value="SJN60040.1"/>
    <property type="molecule type" value="Genomic_DNA"/>
</dbReference>
<name>A0A1R4LTY1_VIBR1</name>
<feature type="disulfide bond" evidence="8">
    <location>
        <begin position="262"/>
        <end position="308"/>
    </location>
</feature>
<evidence type="ECO:0000313" key="11">
    <source>
        <dbReference type="EMBL" id="SJN60040.1"/>
    </source>
</evidence>
<dbReference type="GO" id="GO:0006508">
    <property type="term" value="P:proteolysis"/>
    <property type="evidence" value="ECO:0007669"/>
    <property type="project" value="UniProtKB-KW"/>
</dbReference>
<feature type="chain" id="PRO_5012028982" evidence="9">
    <location>
        <begin position="23"/>
        <end position="377"/>
    </location>
</feature>
<evidence type="ECO:0000256" key="9">
    <source>
        <dbReference type="SAM" id="SignalP"/>
    </source>
</evidence>
<feature type="binding site" evidence="7">
    <location>
        <position position="319"/>
    </location>
    <ligand>
        <name>Zn(2+)</name>
        <dbReference type="ChEBI" id="CHEBI:29105"/>
    </ligand>
</feature>
<keyword evidence="1 11" id="KW-0645">Protease</keyword>
<keyword evidence="5" id="KW-0482">Metalloprotease</keyword>
<dbReference type="EC" id="3.4.24.-" evidence="11"/>
<evidence type="ECO:0000256" key="8">
    <source>
        <dbReference type="PIRSR" id="PIRSR600841-3"/>
    </source>
</evidence>
<dbReference type="STRING" id="1123498.VR7878_03941"/>
<dbReference type="PANTHER" id="PTHR21666">
    <property type="entry name" value="PEPTIDASE-RELATED"/>
    <property type="match status" value="1"/>
</dbReference>
<dbReference type="PANTHER" id="PTHR21666:SF288">
    <property type="entry name" value="CELL DIVISION PROTEIN YTFB"/>
    <property type="match status" value="1"/>
</dbReference>
<feature type="active site" description="Proton donor/acceptor" evidence="6">
    <location>
        <position position="278"/>
    </location>
</feature>
<evidence type="ECO:0000256" key="4">
    <source>
        <dbReference type="ARBA" id="ARBA00022833"/>
    </source>
</evidence>
<keyword evidence="9" id="KW-0732">Signal</keyword>
<dbReference type="InterPro" id="IPR011055">
    <property type="entry name" value="Dup_hybrid_motif"/>
</dbReference>
<evidence type="ECO:0000313" key="12">
    <source>
        <dbReference type="Proteomes" id="UP000188276"/>
    </source>
</evidence>
<dbReference type="GO" id="GO:0004222">
    <property type="term" value="F:metalloendopeptidase activity"/>
    <property type="evidence" value="ECO:0007669"/>
    <property type="project" value="InterPro"/>
</dbReference>
<evidence type="ECO:0000256" key="5">
    <source>
        <dbReference type="ARBA" id="ARBA00023049"/>
    </source>
</evidence>
<keyword evidence="3 11" id="KW-0378">Hydrolase</keyword>
<gene>
    <name evidence="11" type="primary">lasA</name>
    <name evidence="11" type="ORF">VR7878_03941</name>
</gene>
<reference evidence="12" key="1">
    <citation type="submission" date="2017-02" db="EMBL/GenBank/DDBJ databases">
        <authorList>
            <person name="Rodrigo-Torres L."/>
            <person name="Arahal R.D."/>
            <person name="Lucena T."/>
        </authorList>
    </citation>
    <scope>NUCLEOTIDE SEQUENCE [LARGE SCALE GENOMIC DNA]</scope>
    <source>
        <strain evidence="12">CECT 7878</strain>
    </source>
</reference>
<feature type="binding site" evidence="7">
    <location>
        <position position="220"/>
    </location>
    <ligand>
        <name>Zn(2+)</name>
        <dbReference type="ChEBI" id="CHEBI:29105"/>
    </ligand>
</feature>
<keyword evidence="2 7" id="KW-0479">Metal-binding</keyword>